<proteinExistence type="predicted"/>
<reference evidence="1" key="1">
    <citation type="journal article" date="2014" name="Front. Microbiol.">
        <title>High frequency of phylogenetically diverse reductive dehalogenase-homologous genes in deep subseafloor sedimentary metagenomes.</title>
        <authorList>
            <person name="Kawai M."/>
            <person name="Futagami T."/>
            <person name="Toyoda A."/>
            <person name="Takaki Y."/>
            <person name="Nishi S."/>
            <person name="Hori S."/>
            <person name="Arai W."/>
            <person name="Tsubouchi T."/>
            <person name="Morono Y."/>
            <person name="Uchiyama I."/>
            <person name="Ito T."/>
            <person name="Fujiyama A."/>
            <person name="Inagaki F."/>
            <person name="Takami H."/>
        </authorList>
    </citation>
    <scope>NUCLEOTIDE SEQUENCE</scope>
    <source>
        <strain evidence="1">Expedition CK06-06</strain>
    </source>
</reference>
<dbReference type="AlphaFoldDB" id="X0VHM6"/>
<evidence type="ECO:0000313" key="1">
    <source>
        <dbReference type="EMBL" id="GAG00031.1"/>
    </source>
</evidence>
<sequence length="247" mass="25986">MDCPGTQWHAQAAANPEIAEHAATEPGTYPCLFQPPVTEDCDSTDTSRTRAAAYAHVMDVEAVKSEIAGFHRGKKWILAPTVAAGVTPVAEQLREWGAAGVMIIAAVEGVGELPNADRIHYTRATGDTVMTSIRAYQDSVERPSALLLGKVEVFDPDQAAMVLGGGFSRFDRLAGRPVYGAKPGAWGSLEDKTTVDQLWDDAGVRRALSVVVPVAKAAAATIAAGSQAGSVWVADNAEGWHGGGEYV</sequence>
<organism evidence="1">
    <name type="scientific">marine sediment metagenome</name>
    <dbReference type="NCBI Taxonomy" id="412755"/>
    <lineage>
        <taxon>unclassified sequences</taxon>
        <taxon>metagenomes</taxon>
        <taxon>ecological metagenomes</taxon>
    </lineage>
</organism>
<name>X0VHM6_9ZZZZ</name>
<gene>
    <name evidence="1" type="ORF">S01H1_43362</name>
</gene>
<comment type="caution">
    <text evidence="1">The sequence shown here is derived from an EMBL/GenBank/DDBJ whole genome shotgun (WGS) entry which is preliminary data.</text>
</comment>
<protein>
    <submittedName>
        <fullName evidence="1">Uncharacterized protein</fullName>
    </submittedName>
</protein>
<dbReference type="EMBL" id="BARS01027622">
    <property type="protein sequence ID" value="GAG00031.1"/>
    <property type="molecule type" value="Genomic_DNA"/>
</dbReference>
<feature type="non-terminal residue" evidence="1">
    <location>
        <position position="247"/>
    </location>
</feature>
<accession>X0VHM6</accession>